<evidence type="ECO:0000259" key="1">
    <source>
        <dbReference type="Pfam" id="PF20408"/>
    </source>
</evidence>
<dbReference type="GO" id="GO:0016787">
    <property type="term" value="F:hydrolase activity"/>
    <property type="evidence" value="ECO:0007669"/>
    <property type="project" value="UniProtKB-KW"/>
</dbReference>
<dbReference type="PANTHER" id="PTHR13136">
    <property type="entry name" value="TESTIS DEVELOPMENT PROTEIN PRTD"/>
    <property type="match status" value="1"/>
</dbReference>
<proteinExistence type="predicted"/>
<gene>
    <name evidence="2" type="ORF">CEW88_16305</name>
</gene>
<sequence length="213" mass="22892">MTGMAFLIDGDGPDRPTLLLAHGAGAAMDSDFMARMAALLAREGLRVARFEFGYMAQRRTGGSKRPPPKIELLQQEYRAAIEALACDGPLFIGGKSMGGRVASLIADDLFKAGKIAGLVCLGYPFHPTGKPERLRTEHLAALRTPALICQGTRDPFGTREEVTGYALSESIALDWLDDGNHDLKPRKSVSGQSHEDNLARAAAAVSDWVARTV</sequence>
<dbReference type="KEGG" id="ypac:CEW88_16305"/>
<name>A0A2U8HH22_9RHOB</name>
<dbReference type="SUPFAM" id="SSF53474">
    <property type="entry name" value="alpha/beta-Hydrolases"/>
    <property type="match status" value="1"/>
</dbReference>
<feature type="domain" description="KANL3/Tex30 alpha/beta hydrolase-like" evidence="1">
    <location>
        <begin position="15"/>
        <end position="209"/>
    </location>
</feature>
<dbReference type="PANTHER" id="PTHR13136:SF11">
    <property type="entry name" value="TESTIS-EXPRESSED PROTEIN 30"/>
    <property type="match status" value="1"/>
</dbReference>
<evidence type="ECO:0000313" key="2">
    <source>
        <dbReference type="EMBL" id="AWI85299.1"/>
    </source>
</evidence>
<dbReference type="Gene3D" id="3.40.50.1820">
    <property type="entry name" value="alpha/beta hydrolase"/>
    <property type="match status" value="1"/>
</dbReference>
<keyword evidence="2" id="KW-0378">Hydrolase</keyword>
<dbReference type="InterPro" id="IPR026555">
    <property type="entry name" value="NSL3/Tex30"/>
</dbReference>
<evidence type="ECO:0000313" key="3">
    <source>
        <dbReference type="Proteomes" id="UP000244915"/>
    </source>
</evidence>
<dbReference type="Pfam" id="PF20408">
    <property type="entry name" value="Abhydrolase_11"/>
    <property type="match status" value="1"/>
</dbReference>
<dbReference type="AlphaFoldDB" id="A0A2U8HH22"/>
<reference evidence="2 3" key="1">
    <citation type="submission" date="2017-06" db="EMBL/GenBank/DDBJ databases">
        <title>Yangia sp. YSBP01 complete genome sequence.</title>
        <authorList>
            <person name="Woo J.-H."/>
            <person name="Kim H.-S."/>
        </authorList>
    </citation>
    <scope>NUCLEOTIDE SEQUENCE [LARGE SCALE GENOMIC DNA]</scope>
    <source>
        <strain evidence="2 3">YSBP01</strain>
    </source>
</reference>
<dbReference type="InterPro" id="IPR046879">
    <property type="entry name" value="KANL3/Tex30_Abhydrolase"/>
</dbReference>
<dbReference type="EMBL" id="CP022190">
    <property type="protein sequence ID" value="AWI85299.1"/>
    <property type="molecule type" value="Genomic_DNA"/>
</dbReference>
<dbReference type="Proteomes" id="UP000244915">
    <property type="component" value="Chromosome 2"/>
</dbReference>
<dbReference type="InterPro" id="IPR029058">
    <property type="entry name" value="AB_hydrolase_fold"/>
</dbReference>
<dbReference type="OrthoDB" id="652634at2"/>
<protein>
    <submittedName>
        <fullName evidence="2">Alpha/beta hydrolase</fullName>
    </submittedName>
</protein>
<accession>A0A2U8HH22</accession>
<organism evidence="2 3">
    <name type="scientific">Alloyangia pacifica</name>
    <dbReference type="NCBI Taxonomy" id="311180"/>
    <lineage>
        <taxon>Bacteria</taxon>
        <taxon>Pseudomonadati</taxon>
        <taxon>Pseudomonadota</taxon>
        <taxon>Alphaproteobacteria</taxon>
        <taxon>Rhodobacterales</taxon>
        <taxon>Roseobacteraceae</taxon>
        <taxon>Alloyangia</taxon>
    </lineage>
</organism>